<reference evidence="2" key="1">
    <citation type="submission" date="2024-06" db="EMBL/GenBank/DDBJ databases">
        <title>Sequencing and assembly of the genome of Dyadobacter sp. strain 676, a symbiont of Cyamopsis tetragonoloba.</title>
        <authorList>
            <person name="Guro P."/>
            <person name="Sazanova A."/>
            <person name="Kuznetsova I."/>
            <person name="Belimov A."/>
            <person name="Safronova V."/>
        </authorList>
    </citation>
    <scope>NUCLEOTIDE SEQUENCE</scope>
    <source>
        <strain evidence="2">676</strain>
    </source>
</reference>
<gene>
    <name evidence="2" type="ORF">ABV298_00135</name>
</gene>
<proteinExistence type="predicted"/>
<protein>
    <submittedName>
        <fullName evidence="2">Uncharacterized protein</fullName>
    </submittedName>
</protein>
<keyword evidence="1" id="KW-0472">Membrane</keyword>
<accession>A0AAU8FLF4</accession>
<feature type="transmembrane region" description="Helical" evidence="1">
    <location>
        <begin position="90"/>
        <end position="108"/>
    </location>
</feature>
<dbReference type="RefSeq" id="WP_353720183.1">
    <property type="nucleotide sequence ID" value="NZ_CP159289.1"/>
</dbReference>
<dbReference type="EMBL" id="CP159289">
    <property type="protein sequence ID" value="XCH24876.1"/>
    <property type="molecule type" value="Genomic_DNA"/>
</dbReference>
<keyword evidence="1" id="KW-0812">Transmembrane</keyword>
<organism evidence="2">
    <name type="scientific">Dyadobacter sp. 676</name>
    <dbReference type="NCBI Taxonomy" id="3088362"/>
    <lineage>
        <taxon>Bacteria</taxon>
        <taxon>Pseudomonadati</taxon>
        <taxon>Bacteroidota</taxon>
        <taxon>Cytophagia</taxon>
        <taxon>Cytophagales</taxon>
        <taxon>Spirosomataceae</taxon>
        <taxon>Dyadobacter</taxon>
    </lineage>
</organism>
<name>A0AAU8FLF4_9BACT</name>
<keyword evidence="1" id="KW-1133">Transmembrane helix</keyword>
<evidence type="ECO:0000313" key="2">
    <source>
        <dbReference type="EMBL" id="XCH24876.1"/>
    </source>
</evidence>
<dbReference type="AlphaFoldDB" id="A0AAU8FLF4"/>
<evidence type="ECO:0000256" key="1">
    <source>
        <dbReference type="SAM" id="Phobius"/>
    </source>
</evidence>
<sequence>MASEIDDIIYNADGTVTVKYTDGTAVTSAQQKEIDETSDSGSSGGWLSSLLGAIPGILQSLFPNGIGKNDYPTVTTTPGVTTVNTGANSMNTLLIGLVVALVLIILFMSTKQPARARK</sequence>